<dbReference type="SUPFAM" id="SSF53448">
    <property type="entry name" value="Nucleotide-diphospho-sugar transferases"/>
    <property type="match status" value="1"/>
</dbReference>
<dbReference type="InterPro" id="IPR001173">
    <property type="entry name" value="Glyco_trans_2-like"/>
</dbReference>
<comment type="caution">
    <text evidence="2">The sequence shown here is derived from an EMBL/GenBank/DDBJ whole genome shotgun (WGS) entry which is preliminary data.</text>
</comment>
<dbReference type="RefSeq" id="WP_308975827.1">
    <property type="nucleotide sequence ID" value="NZ_JAVIDL010000015.1"/>
</dbReference>
<keyword evidence="2" id="KW-0808">Transferase</keyword>
<dbReference type="Pfam" id="PF00535">
    <property type="entry name" value="Glycos_transf_2"/>
    <property type="match status" value="1"/>
</dbReference>
<dbReference type="GO" id="GO:0016758">
    <property type="term" value="F:hexosyltransferase activity"/>
    <property type="evidence" value="ECO:0007669"/>
    <property type="project" value="UniProtKB-ARBA"/>
</dbReference>
<dbReference type="PANTHER" id="PTHR22916:SF3">
    <property type="entry name" value="UDP-GLCNAC:BETAGAL BETA-1,3-N-ACETYLGLUCOSAMINYLTRANSFERASE-LIKE PROTEIN 1"/>
    <property type="match status" value="1"/>
</dbReference>
<feature type="domain" description="Glycosyltransferase 2-like" evidence="1">
    <location>
        <begin position="7"/>
        <end position="152"/>
    </location>
</feature>
<protein>
    <submittedName>
        <fullName evidence="2">Glycosyltransferase family 2 protein</fullName>
        <ecNumber evidence="2">2.4.-.-</ecNumber>
    </submittedName>
</protein>
<evidence type="ECO:0000259" key="1">
    <source>
        <dbReference type="Pfam" id="PF00535"/>
    </source>
</evidence>
<dbReference type="AlphaFoldDB" id="A0AAW8J9U3"/>
<dbReference type="EC" id="2.4.-.-" evidence="2"/>
<dbReference type="EMBL" id="JAVIDL010000015">
    <property type="protein sequence ID" value="MDQ8935924.1"/>
    <property type="molecule type" value="Genomic_DNA"/>
</dbReference>
<dbReference type="CDD" id="cd00761">
    <property type="entry name" value="Glyco_tranf_GTA_type"/>
    <property type="match status" value="1"/>
</dbReference>
<keyword evidence="2" id="KW-0328">Glycosyltransferase</keyword>
<sequence length="324" mass="37388">MREYEISIIIPVYNEEKNLAQCIEGLYLQTSKAFELIFIDDGSTDTSVSIINNYIIQYPDLSIKLIQQKNSGAAAARQAGVAQCINEYIMQLDCDDQIAIDAIEAVINQLQQHSADIVLFNLEYEVLEKGVIRRQPFEMFKTTPFTAYEAFLNSIDGWGVHGYGCFSKALYEQAYAEYARYNKEGYNYLNNDEVITRILFFYAQSIEVCQSTYTYKYNVDSTTKKLNPNKHNIIRNSVILFAFVTEHDSNAISLAARSLMSTIWGVCRYLIENKDKLENKAEWIQSIQIGMQYIAEHSLYRQFDLKRKIQFLLVKLLAIYKAIL</sequence>
<gene>
    <name evidence="2" type="ORF">RFH47_09285</name>
</gene>
<dbReference type="Gene3D" id="3.90.550.10">
    <property type="entry name" value="Spore Coat Polysaccharide Biosynthesis Protein SpsA, Chain A"/>
    <property type="match status" value="1"/>
</dbReference>
<organism evidence="2 3">
    <name type="scientific">Acinetobacter rudis</name>
    <dbReference type="NCBI Taxonomy" id="632955"/>
    <lineage>
        <taxon>Bacteria</taxon>
        <taxon>Pseudomonadati</taxon>
        <taxon>Pseudomonadota</taxon>
        <taxon>Gammaproteobacteria</taxon>
        <taxon>Moraxellales</taxon>
        <taxon>Moraxellaceae</taxon>
        <taxon>Acinetobacter</taxon>
    </lineage>
</organism>
<dbReference type="PANTHER" id="PTHR22916">
    <property type="entry name" value="GLYCOSYLTRANSFERASE"/>
    <property type="match status" value="1"/>
</dbReference>
<dbReference type="Proteomes" id="UP001243844">
    <property type="component" value="Unassembled WGS sequence"/>
</dbReference>
<accession>A0AAW8J9U3</accession>
<name>A0AAW8J9U3_9GAMM</name>
<proteinExistence type="predicted"/>
<dbReference type="InterPro" id="IPR029044">
    <property type="entry name" value="Nucleotide-diphossugar_trans"/>
</dbReference>
<reference evidence="2" key="1">
    <citation type="submission" date="2023-08" db="EMBL/GenBank/DDBJ databases">
        <title>Emergence of clinically-relevant ST2 carbapenem-resistant Acinetobacter baumannii strains in hospital sewages in Zhejiang, East of China.</title>
        <authorList>
            <person name="Kaichao C."/>
            <person name="Zhang R."/>
        </authorList>
    </citation>
    <scope>NUCLEOTIDE SEQUENCE</scope>
    <source>
        <strain evidence="2">M-RB-37</strain>
    </source>
</reference>
<evidence type="ECO:0000313" key="2">
    <source>
        <dbReference type="EMBL" id="MDQ8935924.1"/>
    </source>
</evidence>
<evidence type="ECO:0000313" key="3">
    <source>
        <dbReference type="Proteomes" id="UP001243844"/>
    </source>
</evidence>